<name>A0A0F8WEZ6_9ZZZZ</name>
<organism evidence="1">
    <name type="scientific">marine sediment metagenome</name>
    <dbReference type="NCBI Taxonomy" id="412755"/>
    <lineage>
        <taxon>unclassified sequences</taxon>
        <taxon>metagenomes</taxon>
        <taxon>ecological metagenomes</taxon>
    </lineage>
</organism>
<dbReference type="EMBL" id="LAZR01065647">
    <property type="protein sequence ID" value="KKK55128.1"/>
    <property type="molecule type" value="Genomic_DNA"/>
</dbReference>
<reference evidence="1" key="1">
    <citation type="journal article" date="2015" name="Nature">
        <title>Complex archaea that bridge the gap between prokaryotes and eukaryotes.</title>
        <authorList>
            <person name="Spang A."/>
            <person name="Saw J.H."/>
            <person name="Jorgensen S.L."/>
            <person name="Zaremba-Niedzwiedzka K."/>
            <person name="Martijn J."/>
            <person name="Lind A.E."/>
            <person name="van Eijk R."/>
            <person name="Schleper C."/>
            <person name="Guy L."/>
            <person name="Ettema T.J."/>
        </authorList>
    </citation>
    <scope>NUCLEOTIDE SEQUENCE</scope>
</reference>
<protein>
    <submittedName>
        <fullName evidence="1">Uncharacterized protein</fullName>
    </submittedName>
</protein>
<dbReference type="AlphaFoldDB" id="A0A0F8WEZ6"/>
<evidence type="ECO:0000313" key="1">
    <source>
        <dbReference type="EMBL" id="KKK55128.1"/>
    </source>
</evidence>
<sequence>IGVESFTEDDMPYHPQEPTEKDRALWNELFEIVQRIPPHQLVEAWELAFGILEPAYKAQEASDG</sequence>
<accession>A0A0F8WEZ6</accession>
<feature type="non-terminal residue" evidence="1">
    <location>
        <position position="1"/>
    </location>
</feature>
<comment type="caution">
    <text evidence="1">The sequence shown here is derived from an EMBL/GenBank/DDBJ whole genome shotgun (WGS) entry which is preliminary data.</text>
</comment>
<proteinExistence type="predicted"/>
<gene>
    <name evidence="1" type="ORF">LCGC14_3077710</name>
</gene>